<keyword evidence="11" id="KW-1185">Reference proteome</keyword>
<reference evidence="10 11" key="1">
    <citation type="submission" date="2024-01" db="EMBL/GenBank/DDBJ databases">
        <title>Whole genome of Chryseobacterium arthrosphaerae NNCa 2741.</title>
        <authorList>
            <person name="Boriskina E.V."/>
            <person name="Gordinskaya N.A."/>
            <person name="Kropotov V.S."/>
            <person name="Alekseeva A.E."/>
            <person name="Makhova M.A."/>
            <person name="Kryazhev D.V."/>
            <person name="Shkurkina I.S."/>
        </authorList>
    </citation>
    <scope>NUCLEOTIDE SEQUENCE [LARGE SCALE GENOMIC DNA]</scope>
    <source>
        <strain evidence="10 11">NNCa 2741</strain>
    </source>
</reference>
<evidence type="ECO:0000313" key="10">
    <source>
        <dbReference type="EMBL" id="MEE6127229.1"/>
    </source>
</evidence>
<evidence type="ECO:0000259" key="9">
    <source>
        <dbReference type="Pfam" id="PF01979"/>
    </source>
</evidence>
<evidence type="ECO:0000256" key="1">
    <source>
        <dbReference type="ARBA" id="ARBA00005023"/>
    </source>
</evidence>
<feature type="domain" description="Amidohydrolase-related" evidence="9">
    <location>
        <begin position="82"/>
        <end position="417"/>
    </location>
</feature>
<dbReference type="SUPFAM" id="SSF51556">
    <property type="entry name" value="Metallo-dependent hydrolases"/>
    <property type="match status" value="1"/>
</dbReference>
<keyword evidence="4 10" id="KW-0378">Hydrolase</keyword>
<evidence type="ECO:0000256" key="4">
    <source>
        <dbReference type="ARBA" id="ARBA00022801"/>
    </source>
</evidence>
<dbReference type="InterPro" id="IPR006680">
    <property type="entry name" value="Amidohydro-rel"/>
</dbReference>
<dbReference type="PANTHER" id="PTHR42752">
    <property type="entry name" value="IMIDAZOLONEPROPIONASE"/>
    <property type="match status" value="1"/>
</dbReference>
<gene>
    <name evidence="10" type="primary">hutI</name>
    <name evidence="10" type="ORF">V2E39_07500</name>
</gene>
<proteinExistence type="predicted"/>
<evidence type="ECO:0000256" key="8">
    <source>
        <dbReference type="NCBIfam" id="TIGR01224"/>
    </source>
</evidence>
<evidence type="ECO:0000256" key="6">
    <source>
        <dbReference type="ARBA" id="ARBA00022833"/>
    </source>
</evidence>
<sequence length="422" mass="46024">MMKKENINTGFSLIGPFAQLITLAGLPDKGTIHDEEIMALENAAILLKEDTIYRVDDYDILRKEAEKLNAAHIKLTDELVCVPGFIDAHTHICFAGTRSNDYRMRNAGKTYLEISASGGGIWDTVNSTRKATLDELIYLTTQRAERHLAEGVTTIEVKSGYGLSVIEELKMLNAIQQANENTQADLIPTCLAAHIPPKNAGNCTAYLNDIIENLFPVIKNGKLSNRVDVFIEENAFRNEEIKPYLTRAKEMGFDITVHADQFTCGGSALAVEFQALSADHLEASTDAEIEILAKSNVVAVALPGASIGLGCSFTPVRKMLDAGLAVAIASDWNPGSAPIGDLLCTASLLGTFEKLSNAEVLAGITYRAANALGLKDRGRLAAGMLADFNLFETHNYHEIFYHQGKLKPKYVYKKGKQIITSN</sequence>
<keyword evidence="7" id="KW-0408">Iron</keyword>
<dbReference type="Gene3D" id="3.20.20.140">
    <property type="entry name" value="Metal-dependent hydrolases"/>
    <property type="match status" value="1"/>
</dbReference>
<dbReference type="NCBIfam" id="TIGR01224">
    <property type="entry name" value="hutI"/>
    <property type="match status" value="1"/>
</dbReference>
<protein>
    <recommendedName>
        <fullName evidence="2 8">Imidazolonepropionase</fullName>
        <ecNumber evidence="2 8">3.5.2.7</ecNumber>
    </recommendedName>
</protein>
<dbReference type="EMBL" id="JAZGJU010000011">
    <property type="protein sequence ID" value="MEE6127229.1"/>
    <property type="molecule type" value="Genomic_DNA"/>
</dbReference>
<dbReference type="EC" id="3.5.2.7" evidence="2 8"/>
<dbReference type="InterPro" id="IPR032466">
    <property type="entry name" value="Metal_Hydrolase"/>
</dbReference>
<dbReference type="Proteomes" id="UP001350005">
    <property type="component" value="Unassembled WGS sequence"/>
</dbReference>
<dbReference type="RefSeq" id="WP_241310028.1">
    <property type="nucleotide sequence ID" value="NZ_JAKYXJ010000005.1"/>
</dbReference>
<comment type="pathway">
    <text evidence="1">Amino-acid degradation.</text>
</comment>
<dbReference type="InterPro" id="IPR011059">
    <property type="entry name" value="Metal-dep_hydrolase_composite"/>
</dbReference>
<dbReference type="Pfam" id="PF01979">
    <property type="entry name" value="Amidohydro_1"/>
    <property type="match status" value="1"/>
</dbReference>
<organism evidence="10 11">
    <name type="scientific">Chryseobacterium arthrosphaerae</name>
    <dbReference type="NCBI Taxonomy" id="651561"/>
    <lineage>
        <taxon>Bacteria</taxon>
        <taxon>Pseudomonadati</taxon>
        <taxon>Bacteroidota</taxon>
        <taxon>Flavobacteriia</taxon>
        <taxon>Flavobacteriales</taxon>
        <taxon>Weeksellaceae</taxon>
        <taxon>Chryseobacterium group</taxon>
        <taxon>Chryseobacterium</taxon>
    </lineage>
</organism>
<dbReference type="Gene3D" id="2.30.40.10">
    <property type="entry name" value="Urease, subunit C, domain 1"/>
    <property type="match status" value="1"/>
</dbReference>
<comment type="caution">
    <text evidence="10">The sequence shown here is derived from an EMBL/GenBank/DDBJ whole genome shotgun (WGS) entry which is preliminary data.</text>
</comment>
<accession>A0ABU7QXK0</accession>
<keyword evidence="3" id="KW-0479">Metal-binding</keyword>
<keyword evidence="5" id="KW-0369">Histidine metabolism</keyword>
<evidence type="ECO:0000313" key="11">
    <source>
        <dbReference type="Proteomes" id="UP001350005"/>
    </source>
</evidence>
<name>A0ABU7QXK0_9FLAO</name>
<evidence type="ECO:0000256" key="5">
    <source>
        <dbReference type="ARBA" id="ARBA00022808"/>
    </source>
</evidence>
<dbReference type="PANTHER" id="PTHR42752:SF1">
    <property type="entry name" value="IMIDAZOLONEPROPIONASE-RELATED"/>
    <property type="match status" value="1"/>
</dbReference>
<evidence type="ECO:0000256" key="3">
    <source>
        <dbReference type="ARBA" id="ARBA00022723"/>
    </source>
</evidence>
<dbReference type="GO" id="GO:0050480">
    <property type="term" value="F:imidazolonepropionase activity"/>
    <property type="evidence" value="ECO:0007669"/>
    <property type="project" value="UniProtKB-EC"/>
</dbReference>
<keyword evidence="6" id="KW-0862">Zinc</keyword>
<evidence type="ECO:0000256" key="7">
    <source>
        <dbReference type="ARBA" id="ARBA00023004"/>
    </source>
</evidence>
<evidence type="ECO:0000256" key="2">
    <source>
        <dbReference type="ARBA" id="ARBA00012864"/>
    </source>
</evidence>
<dbReference type="SUPFAM" id="SSF51338">
    <property type="entry name" value="Composite domain of metallo-dependent hydrolases"/>
    <property type="match status" value="2"/>
</dbReference>
<dbReference type="InterPro" id="IPR005920">
    <property type="entry name" value="HutI"/>
</dbReference>